<gene>
    <name evidence="1" type="ORF">L3Q82_025359</name>
</gene>
<reference evidence="1" key="1">
    <citation type="submission" date="2022-04" db="EMBL/GenBank/DDBJ databases">
        <title>Jade perch genome.</title>
        <authorList>
            <person name="Chao B."/>
        </authorList>
    </citation>
    <scope>NUCLEOTIDE SEQUENCE</scope>
    <source>
        <strain evidence="1">CB-2022</strain>
    </source>
</reference>
<dbReference type="Proteomes" id="UP000831701">
    <property type="component" value="Chromosome 7"/>
</dbReference>
<accession>A0ACB8WPA1</accession>
<evidence type="ECO:0000313" key="2">
    <source>
        <dbReference type="Proteomes" id="UP000831701"/>
    </source>
</evidence>
<evidence type="ECO:0000313" key="1">
    <source>
        <dbReference type="EMBL" id="KAI3369649.1"/>
    </source>
</evidence>
<organism evidence="1 2">
    <name type="scientific">Scortum barcoo</name>
    <name type="common">barcoo grunter</name>
    <dbReference type="NCBI Taxonomy" id="214431"/>
    <lineage>
        <taxon>Eukaryota</taxon>
        <taxon>Metazoa</taxon>
        <taxon>Chordata</taxon>
        <taxon>Craniata</taxon>
        <taxon>Vertebrata</taxon>
        <taxon>Euteleostomi</taxon>
        <taxon>Actinopterygii</taxon>
        <taxon>Neopterygii</taxon>
        <taxon>Teleostei</taxon>
        <taxon>Neoteleostei</taxon>
        <taxon>Acanthomorphata</taxon>
        <taxon>Eupercaria</taxon>
        <taxon>Centrarchiformes</taxon>
        <taxon>Terapontoidei</taxon>
        <taxon>Terapontidae</taxon>
        <taxon>Scortum</taxon>
    </lineage>
</organism>
<sequence>MILNTLSFTEKVTVCFGNMFIRFPKLKTREMIQKGKKHSDQEQLDRETNDLRKGLKAKINRLNEMQGKPELRGYSLSPLSADEISAINSLLK</sequence>
<proteinExistence type="predicted"/>
<protein>
    <submittedName>
        <fullName evidence="1">Uncharacterized protein</fullName>
    </submittedName>
</protein>
<feature type="non-terminal residue" evidence="1">
    <location>
        <position position="92"/>
    </location>
</feature>
<keyword evidence="2" id="KW-1185">Reference proteome</keyword>
<comment type="caution">
    <text evidence="1">The sequence shown here is derived from an EMBL/GenBank/DDBJ whole genome shotgun (WGS) entry which is preliminary data.</text>
</comment>
<name>A0ACB8WPA1_9TELE</name>
<dbReference type="EMBL" id="CM041537">
    <property type="protein sequence ID" value="KAI3369649.1"/>
    <property type="molecule type" value="Genomic_DNA"/>
</dbReference>